<evidence type="ECO:0000256" key="6">
    <source>
        <dbReference type="ARBA" id="ARBA00047561"/>
    </source>
</evidence>
<dbReference type="AlphaFoldDB" id="A0A559JVY9"/>
<dbReference type="UniPathway" id="UPA00262">
    <property type="reaction ID" value="UER00222"/>
</dbReference>
<dbReference type="Pfam" id="PF13241">
    <property type="entry name" value="NAD_binding_7"/>
    <property type="match status" value="1"/>
</dbReference>
<evidence type="ECO:0000313" key="8">
    <source>
        <dbReference type="Proteomes" id="UP000316330"/>
    </source>
</evidence>
<dbReference type="SUPFAM" id="SSF75615">
    <property type="entry name" value="Siroheme synthase middle domains-like"/>
    <property type="match status" value="1"/>
</dbReference>
<dbReference type="GO" id="GO:0004325">
    <property type="term" value="F:ferrochelatase activity"/>
    <property type="evidence" value="ECO:0007669"/>
    <property type="project" value="InterPro"/>
</dbReference>
<protein>
    <recommendedName>
        <fullName evidence="2">precorrin-2 dehydrogenase</fullName>
        <ecNumber evidence="2">1.3.1.76</ecNumber>
    </recommendedName>
</protein>
<accession>A0A559JVY9</accession>
<dbReference type="OrthoDB" id="9773765at2"/>
<comment type="catalytic activity">
    <reaction evidence="6">
        <text>precorrin-2 + NAD(+) = sirohydrochlorin + NADH + 2 H(+)</text>
        <dbReference type="Rhea" id="RHEA:15613"/>
        <dbReference type="ChEBI" id="CHEBI:15378"/>
        <dbReference type="ChEBI" id="CHEBI:57540"/>
        <dbReference type="ChEBI" id="CHEBI:57945"/>
        <dbReference type="ChEBI" id="CHEBI:58351"/>
        <dbReference type="ChEBI" id="CHEBI:58827"/>
        <dbReference type="EC" id="1.3.1.76"/>
    </reaction>
</comment>
<comment type="pathway">
    <text evidence="1">Porphyrin-containing compound metabolism; siroheme biosynthesis; sirohydrochlorin from precorrin-2: step 1/1.</text>
</comment>
<dbReference type="GO" id="GO:0043115">
    <property type="term" value="F:precorrin-2 dehydrogenase activity"/>
    <property type="evidence" value="ECO:0007669"/>
    <property type="project" value="UniProtKB-EC"/>
</dbReference>
<keyword evidence="3" id="KW-0560">Oxidoreductase</keyword>
<dbReference type="EMBL" id="VNJJ01000001">
    <property type="protein sequence ID" value="TVY04043.1"/>
    <property type="molecule type" value="Genomic_DNA"/>
</dbReference>
<keyword evidence="4" id="KW-0520">NAD</keyword>
<gene>
    <name evidence="7" type="ORF">FPZ45_00080</name>
</gene>
<keyword evidence="5" id="KW-0627">Porphyrin biosynthesis</keyword>
<dbReference type="EC" id="1.3.1.76" evidence="2"/>
<evidence type="ECO:0000313" key="7">
    <source>
        <dbReference type="EMBL" id="TVY04043.1"/>
    </source>
</evidence>
<evidence type="ECO:0000256" key="5">
    <source>
        <dbReference type="ARBA" id="ARBA00023244"/>
    </source>
</evidence>
<keyword evidence="8" id="KW-1185">Reference proteome</keyword>
<proteinExistence type="predicted"/>
<dbReference type="SUPFAM" id="SSF51735">
    <property type="entry name" value="NAD(P)-binding Rossmann-fold domains"/>
    <property type="match status" value="1"/>
</dbReference>
<reference evidence="7 8" key="1">
    <citation type="submission" date="2019-07" db="EMBL/GenBank/DDBJ databases">
        <authorList>
            <person name="Kim J."/>
        </authorList>
    </citation>
    <scope>NUCLEOTIDE SEQUENCE [LARGE SCALE GENOMIC DNA]</scope>
    <source>
        <strain evidence="7 8">G13</strain>
    </source>
</reference>
<dbReference type="InterPro" id="IPR028161">
    <property type="entry name" value="Met8-like"/>
</dbReference>
<dbReference type="Gene3D" id="3.40.50.720">
    <property type="entry name" value="NAD(P)-binding Rossmann-like Domain"/>
    <property type="match status" value="1"/>
</dbReference>
<dbReference type="InterPro" id="IPR006367">
    <property type="entry name" value="Sirohaem_synthase_N"/>
</dbReference>
<dbReference type="NCBIfam" id="TIGR01470">
    <property type="entry name" value="cysG_Nterm"/>
    <property type="match status" value="1"/>
</dbReference>
<dbReference type="PANTHER" id="PTHR35330:SF1">
    <property type="entry name" value="SIROHEME BIOSYNTHESIS PROTEIN MET8"/>
    <property type="match status" value="1"/>
</dbReference>
<dbReference type="Gene3D" id="1.10.8.610">
    <property type="entry name" value="SirC, precorrin-2 dehydrogenase, C-terminal helical domain-like"/>
    <property type="match status" value="1"/>
</dbReference>
<evidence type="ECO:0000256" key="2">
    <source>
        <dbReference type="ARBA" id="ARBA00012400"/>
    </source>
</evidence>
<dbReference type="RefSeq" id="WP_144696959.1">
    <property type="nucleotide sequence ID" value="NZ_VNJJ01000001.1"/>
</dbReference>
<evidence type="ECO:0000256" key="4">
    <source>
        <dbReference type="ARBA" id="ARBA00023027"/>
    </source>
</evidence>
<sequence>MAEWYPLLLKLEGKTCVVFGGGPVAERKAGGLLQANADVRIVSPRITVTLREWADAGRLHWEEREAEDGDVDDAVLVFAATNRPEINRRMCELARRRAIPANIADEGEEGDFLVPAVLRRGGLVLTASATGASPALATRIIDELAVRYGQEYNENIEVLKIIRSIVKAEVPDPAERRELLQAAVTDEALSEWRSTSWQNDKSRLVARLRQRANDRRDR</sequence>
<dbReference type="InterPro" id="IPR036291">
    <property type="entry name" value="NAD(P)-bd_dom_sf"/>
</dbReference>
<comment type="caution">
    <text evidence="7">The sequence shown here is derived from an EMBL/GenBank/DDBJ whole genome shotgun (WGS) entry which is preliminary data.</text>
</comment>
<name>A0A559JVY9_9BACL</name>
<organism evidence="7 8">
    <name type="scientific">Cohnella terricola</name>
    <dbReference type="NCBI Taxonomy" id="1289167"/>
    <lineage>
        <taxon>Bacteria</taxon>
        <taxon>Bacillati</taxon>
        <taxon>Bacillota</taxon>
        <taxon>Bacilli</taxon>
        <taxon>Bacillales</taxon>
        <taxon>Paenibacillaceae</taxon>
        <taxon>Cohnella</taxon>
    </lineage>
</organism>
<evidence type="ECO:0000256" key="1">
    <source>
        <dbReference type="ARBA" id="ARBA00005010"/>
    </source>
</evidence>
<dbReference type="InterPro" id="IPR042518">
    <property type="entry name" value="SirC_C"/>
</dbReference>
<evidence type="ECO:0000256" key="3">
    <source>
        <dbReference type="ARBA" id="ARBA00023002"/>
    </source>
</evidence>
<dbReference type="PANTHER" id="PTHR35330">
    <property type="entry name" value="SIROHEME BIOSYNTHESIS PROTEIN MET8"/>
    <property type="match status" value="1"/>
</dbReference>
<dbReference type="GO" id="GO:0019354">
    <property type="term" value="P:siroheme biosynthetic process"/>
    <property type="evidence" value="ECO:0007669"/>
    <property type="project" value="UniProtKB-UniPathway"/>
</dbReference>
<dbReference type="Proteomes" id="UP000316330">
    <property type="component" value="Unassembled WGS sequence"/>
</dbReference>